<dbReference type="AlphaFoldDB" id="A0A917QLT3"/>
<feature type="region of interest" description="Disordered" evidence="1">
    <location>
        <begin position="22"/>
        <end position="89"/>
    </location>
</feature>
<sequence length="89" mass="9567">MPALAHRREGSWAGASYARRLASVSENPHPVPAKGRMPALRRADAPAHDPDPPTQGRGELRDQPPTHPHPPTNPTAGGNRLSGYIPPHH</sequence>
<dbReference type="Proteomes" id="UP000637788">
    <property type="component" value="Unassembled WGS sequence"/>
</dbReference>
<evidence type="ECO:0000313" key="2">
    <source>
        <dbReference type="EMBL" id="GGK57410.1"/>
    </source>
</evidence>
<evidence type="ECO:0000256" key="1">
    <source>
        <dbReference type="SAM" id="MobiDB-lite"/>
    </source>
</evidence>
<organism evidence="2 3">
    <name type="scientific">Streptomyces flaveus</name>
    <dbReference type="NCBI Taxonomy" id="66370"/>
    <lineage>
        <taxon>Bacteria</taxon>
        <taxon>Bacillati</taxon>
        <taxon>Actinomycetota</taxon>
        <taxon>Actinomycetes</taxon>
        <taxon>Kitasatosporales</taxon>
        <taxon>Streptomycetaceae</taxon>
        <taxon>Streptomyces</taxon>
        <taxon>Streptomyces aurantiacus group</taxon>
    </lineage>
</organism>
<proteinExistence type="predicted"/>
<comment type="caution">
    <text evidence="2">The sequence shown here is derived from an EMBL/GenBank/DDBJ whole genome shotgun (WGS) entry which is preliminary data.</text>
</comment>
<evidence type="ECO:0000313" key="3">
    <source>
        <dbReference type="Proteomes" id="UP000637788"/>
    </source>
</evidence>
<name>A0A917QLT3_9ACTN</name>
<feature type="compositionally biased region" description="Basic and acidic residues" evidence="1">
    <location>
        <begin position="41"/>
        <end position="51"/>
    </location>
</feature>
<gene>
    <name evidence="2" type="ORF">GCM10010094_17200</name>
</gene>
<accession>A0A917QLT3</accession>
<keyword evidence="3" id="KW-1185">Reference proteome</keyword>
<reference evidence="2" key="2">
    <citation type="submission" date="2020-09" db="EMBL/GenBank/DDBJ databases">
        <authorList>
            <person name="Sun Q."/>
            <person name="Ohkuma M."/>
        </authorList>
    </citation>
    <scope>NUCLEOTIDE SEQUENCE</scope>
    <source>
        <strain evidence="2">JCM 3035</strain>
    </source>
</reference>
<protein>
    <submittedName>
        <fullName evidence="2">Uncharacterized protein</fullName>
    </submittedName>
</protein>
<dbReference type="EMBL" id="BMPQ01000003">
    <property type="protein sequence ID" value="GGK57410.1"/>
    <property type="molecule type" value="Genomic_DNA"/>
</dbReference>
<reference evidence="2" key="1">
    <citation type="journal article" date="2014" name="Int. J. Syst. Evol. Microbiol.">
        <title>Complete genome sequence of Corynebacterium casei LMG S-19264T (=DSM 44701T), isolated from a smear-ripened cheese.</title>
        <authorList>
            <consortium name="US DOE Joint Genome Institute (JGI-PGF)"/>
            <person name="Walter F."/>
            <person name="Albersmeier A."/>
            <person name="Kalinowski J."/>
            <person name="Ruckert C."/>
        </authorList>
    </citation>
    <scope>NUCLEOTIDE SEQUENCE</scope>
    <source>
        <strain evidence="2">JCM 3035</strain>
    </source>
</reference>